<feature type="region of interest" description="Disordered" evidence="1">
    <location>
        <begin position="98"/>
        <end position="134"/>
    </location>
</feature>
<dbReference type="RefSeq" id="WP_157553487.1">
    <property type="nucleotide sequence ID" value="NZ_JABELX010000016.1"/>
</dbReference>
<evidence type="ECO:0000256" key="1">
    <source>
        <dbReference type="SAM" id="MobiDB-lite"/>
    </source>
</evidence>
<accession>A0A849CE24</accession>
<proteinExistence type="predicted"/>
<protein>
    <submittedName>
        <fullName evidence="2">Uncharacterized protein</fullName>
    </submittedName>
</protein>
<keyword evidence="3" id="KW-1185">Reference proteome</keyword>
<evidence type="ECO:0000313" key="3">
    <source>
        <dbReference type="Proteomes" id="UP000586827"/>
    </source>
</evidence>
<organism evidence="2 3">
    <name type="scientific">Nocardia uniformis</name>
    <dbReference type="NCBI Taxonomy" id="53432"/>
    <lineage>
        <taxon>Bacteria</taxon>
        <taxon>Bacillati</taxon>
        <taxon>Actinomycetota</taxon>
        <taxon>Actinomycetes</taxon>
        <taxon>Mycobacteriales</taxon>
        <taxon>Nocardiaceae</taxon>
        <taxon>Nocardia</taxon>
    </lineage>
</organism>
<feature type="compositionally biased region" description="Basic and acidic residues" evidence="1">
    <location>
        <begin position="102"/>
        <end position="113"/>
    </location>
</feature>
<dbReference type="EMBL" id="JABELX010000016">
    <property type="protein sequence ID" value="NNH74810.1"/>
    <property type="molecule type" value="Genomic_DNA"/>
</dbReference>
<reference evidence="2 3" key="1">
    <citation type="submission" date="2020-05" db="EMBL/GenBank/DDBJ databases">
        <title>MicrobeNet Type strains.</title>
        <authorList>
            <person name="Nicholson A.C."/>
        </authorList>
    </citation>
    <scope>NUCLEOTIDE SEQUENCE [LARGE SCALE GENOMIC DNA]</scope>
    <source>
        <strain evidence="2 3">JCM 3224</strain>
    </source>
</reference>
<name>A0A849CE24_9NOCA</name>
<comment type="caution">
    <text evidence="2">The sequence shown here is derived from an EMBL/GenBank/DDBJ whole genome shotgun (WGS) entry which is preliminary data.</text>
</comment>
<evidence type="ECO:0000313" key="2">
    <source>
        <dbReference type="EMBL" id="NNH74810.1"/>
    </source>
</evidence>
<gene>
    <name evidence="2" type="ORF">HLB23_34015</name>
</gene>
<sequence>MAIIASDWLITSDVAHEAAFRIDVPEPHRGKWVLSYLPTALRLTREQAIAGVVLAEMILIGLLRPDGEFDNEIASLHAGVLGLTITDAMCLLALRTSGQESDSLRPNRSRPDSGESGGAARFCHHTTSRNEVSR</sequence>
<dbReference type="Proteomes" id="UP000586827">
    <property type="component" value="Unassembled WGS sequence"/>
</dbReference>
<dbReference type="AlphaFoldDB" id="A0A849CE24"/>